<protein>
    <submittedName>
        <fullName evidence="1">Uncharacterized protein</fullName>
    </submittedName>
</protein>
<evidence type="ECO:0000313" key="1">
    <source>
        <dbReference type="EMBL" id="DAG02171.1"/>
    </source>
</evidence>
<reference evidence="1" key="1">
    <citation type="journal article" date="2021" name="Proc. Natl. Acad. Sci. U.S.A.">
        <title>A Catalog of Tens of Thousands of Viruses from Human Metagenomes Reveals Hidden Associations with Chronic Diseases.</title>
        <authorList>
            <person name="Tisza M.J."/>
            <person name="Buck C.B."/>
        </authorList>
    </citation>
    <scope>NUCLEOTIDE SEQUENCE</scope>
    <source>
        <strain evidence="1">CtDDr4</strain>
    </source>
</reference>
<proteinExistence type="predicted"/>
<name>A0A8S5V6B4_9VIRU</name>
<organism evidence="1">
    <name type="scientific">Inoviridae sp. ctDDr4</name>
    <dbReference type="NCBI Taxonomy" id="2825777"/>
    <lineage>
        <taxon>Viruses</taxon>
        <taxon>Monodnaviria</taxon>
        <taxon>Loebvirae</taxon>
        <taxon>Hofneiviricota</taxon>
        <taxon>Faserviricetes</taxon>
        <taxon>Tubulavirales</taxon>
        <taxon>Inoviridae</taxon>
    </lineage>
</organism>
<dbReference type="EMBL" id="BK016205">
    <property type="protein sequence ID" value="DAG02171.1"/>
    <property type="molecule type" value="Genomic_DNA"/>
</dbReference>
<sequence length="50" mass="5820">MDVKARLVEKVSKKGNSYVCIEVYVTDNIKKLVFLTDAELELLRLTYKKN</sequence>
<accession>A0A8S5V6B4</accession>